<organism evidence="8 9">
    <name type="scientific">Ambispora gerdemannii</name>
    <dbReference type="NCBI Taxonomy" id="144530"/>
    <lineage>
        <taxon>Eukaryota</taxon>
        <taxon>Fungi</taxon>
        <taxon>Fungi incertae sedis</taxon>
        <taxon>Mucoromycota</taxon>
        <taxon>Glomeromycotina</taxon>
        <taxon>Glomeromycetes</taxon>
        <taxon>Archaeosporales</taxon>
        <taxon>Ambisporaceae</taxon>
        <taxon>Ambispora</taxon>
    </lineage>
</organism>
<evidence type="ECO:0000256" key="5">
    <source>
        <dbReference type="ARBA" id="ARBA00022989"/>
    </source>
</evidence>
<gene>
    <name evidence="8" type="ORF">AGERDE_LOCUS4199</name>
</gene>
<dbReference type="Proteomes" id="UP000789831">
    <property type="component" value="Unassembled WGS sequence"/>
</dbReference>
<name>A0A9N8ZLF3_9GLOM</name>
<keyword evidence="4 7" id="KW-0812">Transmembrane</keyword>
<feature type="transmembrane region" description="Helical" evidence="7">
    <location>
        <begin position="164"/>
        <end position="183"/>
    </location>
</feature>
<dbReference type="InterPro" id="IPR004923">
    <property type="entry name" value="FTR1/Fip1/EfeU"/>
</dbReference>
<evidence type="ECO:0000256" key="4">
    <source>
        <dbReference type="ARBA" id="ARBA00022692"/>
    </source>
</evidence>
<dbReference type="PANTHER" id="PTHR31632">
    <property type="entry name" value="IRON TRANSPORTER FTH1"/>
    <property type="match status" value="1"/>
</dbReference>
<feature type="transmembrane region" description="Helical" evidence="7">
    <location>
        <begin position="12"/>
        <end position="31"/>
    </location>
</feature>
<dbReference type="AlphaFoldDB" id="A0A9N8ZLF3"/>
<dbReference type="GO" id="GO:0033573">
    <property type="term" value="C:high-affinity iron permease complex"/>
    <property type="evidence" value="ECO:0007669"/>
    <property type="project" value="InterPro"/>
</dbReference>
<evidence type="ECO:0000256" key="1">
    <source>
        <dbReference type="ARBA" id="ARBA00004141"/>
    </source>
</evidence>
<feature type="transmembrane region" description="Helical" evidence="7">
    <location>
        <begin position="190"/>
        <end position="208"/>
    </location>
</feature>
<keyword evidence="9" id="KW-1185">Reference proteome</keyword>
<dbReference type="OrthoDB" id="4364at2759"/>
<keyword evidence="3" id="KW-0408">Iron</keyword>
<keyword evidence="3" id="KW-0813">Transport</keyword>
<feature type="transmembrane region" description="Helical" evidence="7">
    <location>
        <begin position="131"/>
        <end position="152"/>
    </location>
</feature>
<evidence type="ECO:0000256" key="3">
    <source>
        <dbReference type="ARBA" id="ARBA00022496"/>
    </source>
</evidence>
<keyword evidence="5 7" id="KW-1133">Transmembrane helix</keyword>
<reference evidence="8" key="1">
    <citation type="submission" date="2021-06" db="EMBL/GenBank/DDBJ databases">
        <authorList>
            <person name="Kallberg Y."/>
            <person name="Tangrot J."/>
            <person name="Rosling A."/>
        </authorList>
    </citation>
    <scope>NUCLEOTIDE SEQUENCE</scope>
    <source>
        <strain evidence="8">MT106</strain>
    </source>
</reference>
<evidence type="ECO:0000313" key="9">
    <source>
        <dbReference type="Proteomes" id="UP000789831"/>
    </source>
</evidence>
<keyword evidence="6 7" id="KW-0472">Membrane</keyword>
<keyword evidence="3" id="KW-0406">Ion transport</keyword>
<proteinExistence type="inferred from homology"/>
<dbReference type="PANTHER" id="PTHR31632:SF2">
    <property type="entry name" value="PLASMA MEMBRANE IRON PERMEASE"/>
    <property type="match status" value="1"/>
</dbReference>
<feature type="transmembrane region" description="Helical" evidence="7">
    <location>
        <begin position="84"/>
        <end position="105"/>
    </location>
</feature>
<feature type="transmembrane region" description="Helical" evidence="7">
    <location>
        <begin position="252"/>
        <end position="274"/>
    </location>
</feature>
<accession>A0A9N8ZLF3</accession>
<dbReference type="EMBL" id="CAJVPL010000463">
    <property type="protein sequence ID" value="CAG8500046.1"/>
    <property type="molecule type" value="Genomic_DNA"/>
</dbReference>
<comment type="subcellular location">
    <subcellularLocation>
        <location evidence="1">Membrane</location>
        <topology evidence="1">Multi-pass membrane protein</topology>
    </subcellularLocation>
</comment>
<sequence length="287" mass="32936">MVYLFDFPAFFILLRQTLECIVILSVLFGFIDQLLPNNDLLKRKLKRNIWAGIIAGIIVAMLIGVLFVVFYVDARNLWREIKLIWEGTFYFIIAIIITFADFHLVRINQWEPHLKDAVNVYLEKHQICKKWALFLLSFSLVLRAVFESIVFIAGNGFSTSRISLPAITAITIGIIIGYVIYCGSLAMNNTTFFTAMITFLFFISAGSFSNSVGKFQTKIGKIDKNDIIWDIDCCISDGWSFLNSLFGFRTTATVWTTVGYFSWWAMIIIGLLYVHFDDKRRVSTNNK</sequence>
<keyword evidence="3" id="KW-0410">Iron transport</keyword>
<evidence type="ECO:0000256" key="6">
    <source>
        <dbReference type="ARBA" id="ARBA00023136"/>
    </source>
</evidence>
<dbReference type="Pfam" id="PF03239">
    <property type="entry name" value="FTR1"/>
    <property type="match status" value="1"/>
</dbReference>
<comment type="caution">
    <text evidence="8">The sequence shown here is derived from an EMBL/GenBank/DDBJ whole genome shotgun (WGS) entry which is preliminary data.</text>
</comment>
<feature type="transmembrane region" description="Helical" evidence="7">
    <location>
        <begin position="51"/>
        <end position="72"/>
    </location>
</feature>
<evidence type="ECO:0000256" key="2">
    <source>
        <dbReference type="ARBA" id="ARBA00008333"/>
    </source>
</evidence>
<comment type="similarity">
    <text evidence="2">Belongs to the oxidase-dependent Fe transporter (OFeT) (TC 9.A.10.1) family.</text>
</comment>
<protein>
    <submittedName>
        <fullName evidence="8">12586_t:CDS:1</fullName>
    </submittedName>
</protein>
<dbReference type="GO" id="GO:0015093">
    <property type="term" value="F:ferrous iron transmembrane transporter activity"/>
    <property type="evidence" value="ECO:0007669"/>
    <property type="project" value="TreeGrafter"/>
</dbReference>
<evidence type="ECO:0000313" key="8">
    <source>
        <dbReference type="EMBL" id="CAG8500046.1"/>
    </source>
</evidence>
<evidence type="ECO:0000256" key="7">
    <source>
        <dbReference type="SAM" id="Phobius"/>
    </source>
</evidence>